<sequence>MGLSNRYTIRREASPALIDLLTQTTLGTNGARYKHLDTPTRILEADNPLFISLERDGKVQGNLTLCDRGKQWYVRYFAFANQKQASKNVNRIPKSNSRLKKEMASFFDEIFDGKLGDAPDAFYAYIDPANDRSKWMSEQFGFRTEAQLITQSFSRTKPRSVAHVREIESQELINNCLEKVSGLHAYFIEHHAKKGPFYGYFDHTGEITGFVKVTKANWVIERLPGMLGGIFTKLITITPGIRRIVKPKNHSFLVPESLWVKDNDPGVLSALLEGILAAEKVNMMLWFVDRREALWRETRPYVDWGLFHKMTPQPIVDVVVLRKNPLKMDELRSKPIFVAGWDMI</sequence>
<reference evidence="1 2" key="1">
    <citation type="submission" date="2019-07" db="EMBL/GenBank/DDBJ databases">
        <authorList>
            <person name="Huq M.A."/>
        </authorList>
    </citation>
    <scope>NUCLEOTIDE SEQUENCE [LARGE SCALE GENOMIC DNA]</scope>
    <source>
        <strain evidence="1 2">MAH-3</strain>
    </source>
</reference>
<name>A0A556MJ32_9FLAO</name>
<proteinExistence type="predicted"/>
<dbReference type="EMBL" id="VLPL01000010">
    <property type="protein sequence ID" value="TSJ39920.1"/>
    <property type="molecule type" value="Genomic_DNA"/>
</dbReference>
<keyword evidence="2" id="KW-1185">Reference proteome</keyword>
<evidence type="ECO:0000313" key="1">
    <source>
        <dbReference type="EMBL" id="TSJ39920.1"/>
    </source>
</evidence>
<evidence type="ECO:0008006" key="3">
    <source>
        <dbReference type="Google" id="ProtNLM"/>
    </source>
</evidence>
<dbReference type="OrthoDB" id="928069at2"/>
<dbReference type="Proteomes" id="UP000316008">
    <property type="component" value="Unassembled WGS sequence"/>
</dbReference>
<dbReference type="AlphaFoldDB" id="A0A556MJ32"/>
<dbReference type="RefSeq" id="WP_144334336.1">
    <property type="nucleotide sequence ID" value="NZ_VLPL01000010.1"/>
</dbReference>
<accession>A0A556MJ32</accession>
<comment type="caution">
    <text evidence="1">The sequence shown here is derived from an EMBL/GenBank/DDBJ whole genome shotgun (WGS) entry which is preliminary data.</text>
</comment>
<evidence type="ECO:0000313" key="2">
    <source>
        <dbReference type="Proteomes" id="UP000316008"/>
    </source>
</evidence>
<protein>
    <recommendedName>
        <fullName evidence="3">GNAT family N-acetyltransferase</fullName>
    </recommendedName>
</protein>
<gene>
    <name evidence="1" type="ORF">FO442_16565</name>
</gene>
<organism evidence="1 2">
    <name type="scientific">Fluviicola chungangensis</name>
    <dbReference type="NCBI Taxonomy" id="2597671"/>
    <lineage>
        <taxon>Bacteria</taxon>
        <taxon>Pseudomonadati</taxon>
        <taxon>Bacteroidota</taxon>
        <taxon>Flavobacteriia</taxon>
        <taxon>Flavobacteriales</taxon>
        <taxon>Crocinitomicaceae</taxon>
        <taxon>Fluviicola</taxon>
    </lineage>
</organism>